<evidence type="ECO:0000313" key="1">
    <source>
        <dbReference type="EMBL" id="JAE14233.1"/>
    </source>
</evidence>
<name>A0A0A9G0R1_ARUDO</name>
<reference evidence="1" key="1">
    <citation type="submission" date="2014-09" db="EMBL/GenBank/DDBJ databases">
        <authorList>
            <person name="Magalhaes I.L.F."/>
            <person name="Oliveira U."/>
            <person name="Santos F.R."/>
            <person name="Vidigal T.H.D.A."/>
            <person name="Brescovit A.D."/>
            <person name="Santos A.J."/>
        </authorList>
    </citation>
    <scope>NUCLEOTIDE SEQUENCE</scope>
    <source>
        <tissue evidence="1">Shoot tissue taken approximately 20 cm above the soil surface</tissue>
    </source>
</reference>
<organism evidence="1">
    <name type="scientific">Arundo donax</name>
    <name type="common">Giant reed</name>
    <name type="synonym">Donax arundinaceus</name>
    <dbReference type="NCBI Taxonomy" id="35708"/>
    <lineage>
        <taxon>Eukaryota</taxon>
        <taxon>Viridiplantae</taxon>
        <taxon>Streptophyta</taxon>
        <taxon>Embryophyta</taxon>
        <taxon>Tracheophyta</taxon>
        <taxon>Spermatophyta</taxon>
        <taxon>Magnoliopsida</taxon>
        <taxon>Liliopsida</taxon>
        <taxon>Poales</taxon>
        <taxon>Poaceae</taxon>
        <taxon>PACMAD clade</taxon>
        <taxon>Arundinoideae</taxon>
        <taxon>Arundineae</taxon>
        <taxon>Arundo</taxon>
    </lineage>
</organism>
<protein>
    <submittedName>
        <fullName evidence="1">Uncharacterized protein</fullName>
    </submittedName>
</protein>
<accession>A0A0A9G0R1</accession>
<proteinExistence type="predicted"/>
<reference evidence="1" key="2">
    <citation type="journal article" date="2015" name="Data Brief">
        <title>Shoot transcriptome of the giant reed, Arundo donax.</title>
        <authorList>
            <person name="Barrero R.A."/>
            <person name="Guerrero F.D."/>
            <person name="Moolhuijzen P."/>
            <person name="Goolsby J.A."/>
            <person name="Tidwell J."/>
            <person name="Bellgard S.E."/>
            <person name="Bellgard M.I."/>
        </authorList>
    </citation>
    <scope>NUCLEOTIDE SEQUENCE</scope>
    <source>
        <tissue evidence="1">Shoot tissue taken approximately 20 cm above the soil surface</tissue>
    </source>
</reference>
<dbReference type="AlphaFoldDB" id="A0A0A9G0R1"/>
<sequence length="25" mass="2613">MKPSPLSLFLQLPLKRGASNGVATS</sequence>
<dbReference type="EMBL" id="GBRH01183663">
    <property type="protein sequence ID" value="JAE14233.1"/>
    <property type="molecule type" value="Transcribed_RNA"/>
</dbReference>